<name>A0A9K3GMR8_9EUKA</name>
<sequence length="184" mass="20458">GYEYMASLFEDGSIFAYYRQRSYRYQFLMALAGIQLLAILVSLNLSIRGYANIGSSSSLYKSRGLGEGHIPMEGTRTSVESTVTNPCVTSVDMASVSHNDASAVKGPLKLRVLPYVYGVYCGVYLVTACLTLYYSTWWSQRVYNLTKYLLLPATELEALCIAVIMYPFGDRVKRNRGDMDSAGV</sequence>
<keyword evidence="3" id="KW-1185">Reference proteome</keyword>
<dbReference type="EMBL" id="BDIP01003646">
    <property type="protein sequence ID" value="GIQ87960.1"/>
    <property type="molecule type" value="Genomic_DNA"/>
</dbReference>
<proteinExistence type="predicted"/>
<reference evidence="2 3" key="1">
    <citation type="journal article" date="2018" name="PLoS ONE">
        <title>The draft genome of Kipferlia bialata reveals reductive genome evolution in fornicate parasites.</title>
        <authorList>
            <person name="Tanifuji G."/>
            <person name="Takabayashi S."/>
            <person name="Kume K."/>
            <person name="Takagi M."/>
            <person name="Nakayama T."/>
            <person name="Kamikawa R."/>
            <person name="Inagaki Y."/>
            <person name="Hashimoto T."/>
        </authorList>
    </citation>
    <scope>NUCLEOTIDE SEQUENCE [LARGE SCALE GENOMIC DNA]</scope>
    <source>
        <strain evidence="2">NY0173</strain>
    </source>
</reference>
<dbReference type="Proteomes" id="UP000265618">
    <property type="component" value="Unassembled WGS sequence"/>
</dbReference>
<protein>
    <submittedName>
        <fullName evidence="2">Uncharacterized protein</fullName>
    </submittedName>
</protein>
<evidence type="ECO:0000313" key="3">
    <source>
        <dbReference type="Proteomes" id="UP000265618"/>
    </source>
</evidence>
<dbReference type="AlphaFoldDB" id="A0A9K3GMR8"/>
<feature type="transmembrane region" description="Helical" evidence="1">
    <location>
        <begin position="115"/>
        <end position="136"/>
    </location>
</feature>
<comment type="caution">
    <text evidence="2">The sequence shown here is derived from an EMBL/GenBank/DDBJ whole genome shotgun (WGS) entry which is preliminary data.</text>
</comment>
<organism evidence="2 3">
    <name type="scientific">Kipferlia bialata</name>
    <dbReference type="NCBI Taxonomy" id="797122"/>
    <lineage>
        <taxon>Eukaryota</taxon>
        <taxon>Metamonada</taxon>
        <taxon>Carpediemonas-like organisms</taxon>
        <taxon>Kipferlia</taxon>
    </lineage>
</organism>
<gene>
    <name evidence="2" type="ORF">KIPB_010112</name>
</gene>
<keyword evidence="1" id="KW-1133">Transmembrane helix</keyword>
<feature type="transmembrane region" description="Helical" evidence="1">
    <location>
        <begin position="148"/>
        <end position="169"/>
    </location>
</feature>
<evidence type="ECO:0000313" key="2">
    <source>
        <dbReference type="EMBL" id="GIQ87960.1"/>
    </source>
</evidence>
<accession>A0A9K3GMR8</accession>
<keyword evidence="1" id="KW-0472">Membrane</keyword>
<feature type="transmembrane region" description="Helical" evidence="1">
    <location>
        <begin position="27"/>
        <end position="47"/>
    </location>
</feature>
<feature type="non-terminal residue" evidence="2">
    <location>
        <position position="1"/>
    </location>
</feature>
<evidence type="ECO:0000256" key="1">
    <source>
        <dbReference type="SAM" id="Phobius"/>
    </source>
</evidence>
<keyword evidence="1" id="KW-0812">Transmembrane</keyword>